<accession>A0A0H5C175</accession>
<name>A0A0H5C175_CYBJN</name>
<evidence type="ECO:0000313" key="1">
    <source>
        <dbReference type="EMBL" id="CEP21391.1"/>
    </source>
</evidence>
<organism evidence="1 2">
    <name type="scientific">Cyberlindnera jadinii (strain ATCC 18201 / CBS 1600 / BCRC 20928 / JCM 3617 / NBRC 0987 / NRRL Y-1542)</name>
    <name type="common">Torula yeast</name>
    <name type="synonym">Candida utilis</name>
    <dbReference type="NCBI Taxonomy" id="983966"/>
    <lineage>
        <taxon>Eukaryota</taxon>
        <taxon>Fungi</taxon>
        <taxon>Dikarya</taxon>
        <taxon>Ascomycota</taxon>
        <taxon>Saccharomycotina</taxon>
        <taxon>Saccharomycetes</taxon>
        <taxon>Phaffomycetales</taxon>
        <taxon>Phaffomycetaceae</taxon>
        <taxon>Cyberlindnera</taxon>
    </lineage>
</organism>
<reference evidence="2" key="1">
    <citation type="journal article" date="2015" name="J. Biotechnol.">
        <title>The structure of the Cyberlindnera jadinii genome and its relation to Candida utilis analyzed by the occurrence of single nucleotide polymorphisms.</title>
        <authorList>
            <person name="Rupp O."/>
            <person name="Brinkrolf K."/>
            <person name="Buerth C."/>
            <person name="Kunigo M."/>
            <person name="Schneider J."/>
            <person name="Jaenicke S."/>
            <person name="Goesmann A."/>
            <person name="Puehler A."/>
            <person name="Jaeger K.-E."/>
            <person name="Ernst J.F."/>
        </authorList>
    </citation>
    <scope>NUCLEOTIDE SEQUENCE [LARGE SCALE GENOMIC DNA]</scope>
    <source>
        <strain evidence="2">ATCC 18201 / CBS 1600 / BCRC 20928 / JCM 3617 / NBRC 0987 / NRRL Y-1542</strain>
    </source>
</reference>
<dbReference type="Proteomes" id="UP000038830">
    <property type="component" value="Unassembled WGS sequence"/>
</dbReference>
<proteinExistence type="predicted"/>
<evidence type="ECO:0000313" key="2">
    <source>
        <dbReference type="Proteomes" id="UP000038830"/>
    </source>
</evidence>
<protein>
    <submittedName>
        <fullName evidence="1">Uncharacterized protein</fullName>
    </submittedName>
</protein>
<gene>
    <name evidence="1" type="ORF">BN1211_1480</name>
</gene>
<dbReference type="AlphaFoldDB" id="A0A0H5C175"/>
<dbReference type="EMBL" id="CDQK01000002">
    <property type="protein sequence ID" value="CEP21391.1"/>
    <property type="molecule type" value="Genomic_DNA"/>
</dbReference>
<sequence>MVIEMRGDTVLQNRLGTFITVCSRLVIVSSRCLFRIPSACHMTESRAHDQIP</sequence>